<dbReference type="Proteomes" id="UP000703269">
    <property type="component" value="Unassembled WGS sequence"/>
</dbReference>
<dbReference type="PRINTS" id="PR01217">
    <property type="entry name" value="PRICHEXTENSN"/>
</dbReference>
<keyword evidence="2" id="KW-0812">Transmembrane</keyword>
<keyword evidence="2" id="KW-0472">Membrane</keyword>
<keyword evidence="4" id="KW-1185">Reference proteome</keyword>
<gene>
    <name evidence="3" type="ORF">PsYK624_113850</name>
</gene>
<evidence type="ECO:0000256" key="2">
    <source>
        <dbReference type="SAM" id="Phobius"/>
    </source>
</evidence>
<feature type="transmembrane region" description="Helical" evidence="2">
    <location>
        <begin position="46"/>
        <end position="68"/>
    </location>
</feature>
<dbReference type="OrthoDB" id="3188789at2759"/>
<feature type="region of interest" description="Disordered" evidence="1">
    <location>
        <begin position="279"/>
        <end position="315"/>
    </location>
</feature>
<protein>
    <recommendedName>
        <fullName evidence="5">MARVEL domain-containing protein</fullName>
    </recommendedName>
</protein>
<evidence type="ECO:0000313" key="3">
    <source>
        <dbReference type="EMBL" id="GJE95204.1"/>
    </source>
</evidence>
<evidence type="ECO:0000256" key="1">
    <source>
        <dbReference type="SAM" id="MobiDB-lite"/>
    </source>
</evidence>
<comment type="caution">
    <text evidence="3">The sequence shown here is derived from an EMBL/GenBank/DDBJ whole genome shotgun (WGS) entry which is preliminary data.</text>
</comment>
<feature type="region of interest" description="Disordered" evidence="1">
    <location>
        <begin position="173"/>
        <end position="264"/>
    </location>
</feature>
<evidence type="ECO:0008006" key="5">
    <source>
        <dbReference type="Google" id="ProtNLM"/>
    </source>
</evidence>
<feature type="compositionally biased region" description="Pro residues" evidence="1">
    <location>
        <begin position="283"/>
        <end position="297"/>
    </location>
</feature>
<feature type="transmembrane region" description="Helical" evidence="2">
    <location>
        <begin position="7"/>
        <end position="26"/>
    </location>
</feature>
<dbReference type="AlphaFoldDB" id="A0A9P3GJ54"/>
<dbReference type="EMBL" id="BPQB01000046">
    <property type="protein sequence ID" value="GJE95204.1"/>
    <property type="molecule type" value="Genomic_DNA"/>
</dbReference>
<feature type="transmembrane region" description="Helical" evidence="2">
    <location>
        <begin position="119"/>
        <end position="144"/>
    </location>
</feature>
<accession>A0A9P3GJ54</accession>
<organism evidence="3 4">
    <name type="scientific">Phanerochaete sordida</name>
    <dbReference type="NCBI Taxonomy" id="48140"/>
    <lineage>
        <taxon>Eukaryota</taxon>
        <taxon>Fungi</taxon>
        <taxon>Dikarya</taxon>
        <taxon>Basidiomycota</taxon>
        <taxon>Agaricomycotina</taxon>
        <taxon>Agaricomycetes</taxon>
        <taxon>Polyporales</taxon>
        <taxon>Phanerochaetaceae</taxon>
        <taxon>Phanerochaete</taxon>
    </lineage>
</organism>
<sequence length="359" mass="39350">MRNPLLIVRFVLFSILVYLSVLALGFAGWEIASINEMGLPMAGSPIFAMFNACAFLFFIALACAELVIPDAKTGAIYFECLWTGTMSALSLSSAIDVIVNGPPVYCRVQDYEAICTSSTVLAAITWTTSFITIAYFLTLFYLALSHASVYGAFWQLTVYHAPWFVEPTLPLAHSGPTSKPPRPPQHKATEPWENPAFRHDDDEQDIGDAPLPPPLAPWARDPEAHALPARRTAPSPVQSTASLRPPWAQRVQTRRGVDPPFAPAPAASRLSRLVRSFWSASSAPPPSPPPPVPPKFAPRPLALRTSPSPLPAFVDSPLPEGGFVDCFRGSYGYFPEAVVDEDSPIEQPRRSEWVRALRR</sequence>
<feature type="transmembrane region" description="Helical" evidence="2">
    <location>
        <begin position="80"/>
        <end position="99"/>
    </location>
</feature>
<evidence type="ECO:0000313" key="4">
    <source>
        <dbReference type="Proteomes" id="UP000703269"/>
    </source>
</evidence>
<keyword evidence="2" id="KW-1133">Transmembrane helix</keyword>
<proteinExistence type="predicted"/>
<name>A0A9P3GJ54_9APHY</name>
<reference evidence="3 4" key="1">
    <citation type="submission" date="2021-08" db="EMBL/GenBank/DDBJ databases">
        <title>Draft Genome Sequence of Phanerochaete sordida strain YK-624.</title>
        <authorList>
            <person name="Mori T."/>
            <person name="Dohra H."/>
            <person name="Suzuki T."/>
            <person name="Kawagishi H."/>
            <person name="Hirai H."/>
        </authorList>
    </citation>
    <scope>NUCLEOTIDE SEQUENCE [LARGE SCALE GENOMIC DNA]</scope>
    <source>
        <strain evidence="3 4">YK-624</strain>
    </source>
</reference>